<comment type="similarity">
    <text evidence="1">Belongs to the short-chain dehydrogenases/reductases (SDR) family.</text>
</comment>
<dbReference type="Gene3D" id="3.40.50.720">
    <property type="entry name" value="NAD(P)-binding Rossmann-like Domain"/>
    <property type="match status" value="1"/>
</dbReference>
<dbReference type="AlphaFoldDB" id="A0A917RLK6"/>
<dbReference type="FunFam" id="3.40.50.720:FF:000084">
    <property type="entry name" value="Short-chain dehydrogenase reductase"/>
    <property type="match status" value="1"/>
</dbReference>
<accession>A0A917RLK6</accession>
<dbReference type="PRINTS" id="PR00080">
    <property type="entry name" value="SDRFAMILY"/>
</dbReference>
<evidence type="ECO:0000256" key="3">
    <source>
        <dbReference type="ARBA" id="ARBA00023027"/>
    </source>
</evidence>
<dbReference type="CDD" id="cd05233">
    <property type="entry name" value="SDR_c"/>
    <property type="match status" value="1"/>
</dbReference>
<name>A0A917RLK6_9NOCA</name>
<sequence length="272" mass="28014">MTGRVAGKVALITGAARGQGRAHAVRLAGEGADIIAIDLAGPLPGVLYDSATPADLDETARLVKEAGGRIVTTVADVRDIDALRAATDAGVAELGRLDIVIANAGICIPHAWDDISPQEFRDVIDINVVGVWNTVTVTAPHVIAGGRGGSIVLTSSYAGVKMQPFMVHYTASKHAVTGMARAFAAELGRHDIRVNSIHPGAVDTPMGSGAMQEGLATAGETNPALNNMGTPFLPRFAASAEEIADAVLFLASEESKFITAVPLSIDGGAARY</sequence>
<dbReference type="NCBIfam" id="NF009467">
    <property type="entry name" value="PRK12826.1-3"/>
    <property type="match status" value="1"/>
</dbReference>
<dbReference type="InterPro" id="IPR036291">
    <property type="entry name" value="NAD(P)-bd_dom_sf"/>
</dbReference>
<evidence type="ECO:0000313" key="4">
    <source>
        <dbReference type="EMBL" id="GGL13765.1"/>
    </source>
</evidence>
<reference evidence="4" key="2">
    <citation type="submission" date="2020-09" db="EMBL/GenBank/DDBJ databases">
        <authorList>
            <person name="Sun Q."/>
            <person name="Zhou Y."/>
        </authorList>
    </citation>
    <scope>NUCLEOTIDE SEQUENCE</scope>
    <source>
        <strain evidence="4">CGMCC 4.3508</strain>
    </source>
</reference>
<dbReference type="RefSeq" id="WP_062998019.1">
    <property type="nucleotide sequence ID" value="NZ_BMMH01000005.1"/>
</dbReference>
<dbReference type="GO" id="GO:0016491">
    <property type="term" value="F:oxidoreductase activity"/>
    <property type="evidence" value="ECO:0007669"/>
    <property type="project" value="UniProtKB-KW"/>
</dbReference>
<dbReference type="InterPro" id="IPR002347">
    <property type="entry name" value="SDR_fam"/>
</dbReference>
<dbReference type="PRINTS" id="PR00081">
    <property type="entry name" value="GDHRDH"/>
</dbReference>
<evidence type="ECO:0000313" key="5">
    <source>
        <dbReference type="Proteomes" id="UP000638263"/>
    </source>
</evidence>
<dbReference type="PANTHER" id="PTHR24321:SF8">
    <property type="entry name" value="ESTRADIOL 17-BETA-DEHYDROGENASE 8-RELATED"/>
    <property type="match status" value="1"/>
</dbReference>
<dbReference type="InterPro" id="IPR023985">
    <property type="entry name" value="SDR_subfam_1"/>
</dbReference>
<dbReference type="SUPFAM" id="SSF51735">
    <property type="entry name" value="NAD(P)-binding Rossmann-fold domains"/>
    <property type="match status" value="1"/>
</dbReference>
<dbReference type="NCBIfam" id="TIGR03971">
    <property type="entry name" value="SDR_subfam_1"/>
    <property type="match status" value="1"/>
</dbReference>
<evidence type="ECO:0000256" key="1">
    <source>
        <dbReference type="ARBA" id="ARBA00006484"/>
    </source>
</evidence>
<proteinExistence type="inferred from homology"/>
<organism evidence="4 5">
    <name type="scientific">Nocardia jinanensis</name>
    <dbReference type="NCBI Taxonomy" id="382504"/>
    <lineage>
        <taxon>Bacteria</taxon>
        <taxon>Bacillati</taxon>
        <taxon>Actinomycetota</taxon>
        <taxon>Actinomycetes</taxon>
        <taxon>Mycobacteriales</taxon>
        <taxon>Nocardiaceae</taxon>
        <taxon>Nocardia</taxon>
    </lineage>
</organism>
<evidence type="ECO:0000256" key="2">
    <source>
        <dbReference type="ARBA" id="ARBA00023002"/>
    </source>
</evidence>
<keyword evidence="3" id="KW-0520">NAD</keyword>
<keyword evidence="5" id="KW-1185">Reference proteome</keyword>
<comment type="caution">
    <text evidence="4">The sequence shown here is derived from an EMBL/GenBank/DDBJ whole genome shotgun (WGS) entry which is preliminary data.</text>
</comment>
<dbReference type="PANTHER" id="PTHR24321">
    <property type="entry name" value="DEHYDROGENASES, SHORT CHAIN"/>
    <property type="match status" value="1"/>
</dbReference>
<reference evidence="4" key="1">
    <citation type="journal article" date="2014" name="Int. J. Syst. Evol. Microbiol.">
        <title>Complete genome sequence of Corynebacterium casei LMG S-19264T (=DSM 44701T), isolated from a smear-ripened cheese.</title>
        <authorList>
            <consortium name="US DOE Joint Genome Institute (JGI-PGF)"/>
            <person name="Walter F."/>
            <person name="Albersmeier A."/>
            <person name="Kalinowski J."/>
            <person name="Ruckert C."/>
        </authorList>
    </citation>
    <scope>NUCLEOTIDE SEQUENCE</scope>
    <source>
        <strain evidence="4">CGMCC 4.3508</strain>
    </source>
</reference>
<dbReference type="Pfam" id="PF13561">
    <property type="entry name" value="adh_short_C2"/>
    <property type="match status" value="1"/>
</dbReference>
<gene>
    <name evidence="4" type="ORF">GCM10011588_30240</name>
</gene>
<dbReference type="EMBL" id="BMMH01000005">
    <property type="protein sequence ID" value="GGL13765.1"/>
    <property type="molecule type" value="Genomic_DNA"/>
</dbReference>
<protein>
    <submittedName>
        <fullName evidence="4">3-ketoacyl-ACP reductase</fullName>
    </submittedName>
</protein>
<keyword evidence="2" id="KW-0560">Oxidoreductase</keyword>
<dbReference type="InterPro" id="IPR020904">
    <property type="entry name" value="Sc_DH/Rdtase_CS"/>
</dbReference>
<dbReference type="PROSITE" id="PS00061">
    <property type="entry name" value="ADH_SHORT"/>
    <property type="match status" value="1"/>
</dbReference>
<dbReference type="Proteomes" id="UP000638263">
    <property type="component" value="Unassembled WGS sequence"/>
</dbReference>